<evidence type="ECO:0000256" key="3">
    <source>
        <dbReference type="PROSITE-ProRule" id="PRU01353"/>
    </source>
</evidence>
<dbReference type="Proteomes" id="UP000704762">
    <property type="component" value="Unassembled WGS sequence"/>
</dbReference>
<dbReference type="Gene3D" id="1.20.58.460">
    <property type="entry name" value="Hyaluronidase post-catalytic domain-like"/>
    <property type="match status" value="1"/>
</dbReference>
<protein>
    <submittedName>
        <fullName evidence="5">Hyaluronoglucosaminidase</fullName>
        <ecNumber evidence="5">3.2.1.35</ecNumber>
    </submittedName>
</protein>
<dbReference type="PANTHER" id="PTHR13170">
    <property type="entry name" value="O-GLCNACASE"/>
    <property type="match status" value="1"/>
</dbReference>
<dbReference type="GO" id="GO:0004415">
    <property type="term" value="F:hyalurononglucosaminidase activity"/>
    <property type="evidence" value="ECO:0007669"/>
    <property type="project" value="UniProtKB-EC"/>
</dbReference>
<dbReference type="RefSeq" id="WP_204916492.1">
    <property type="nucleotide sequence ID" value="NZ_BAAAQP010000011.1"/>
</dbReference>
<dbReference type="PANTHER" id="PTHR13170:SF16">
    <property type="entry name" value="PROTEIN O-GLCNACASE"/>
    <property type="match status" value="1"/>
</dbReference>
<proteinExistence type="inferred from homology"/>
<organism evidence="5 6">
    <name type="scientific">Microlunatus panaciterrae</name>
    <dbReference type="NCBI Taxonomy" id="400768"/>
    <lineage>
        <taxon>Bacteria</taxon>
        <taxon>Bacillati</taxon>
        <taxon>Actinomycetota</taxon>
        <taxon>Actinomycetes</taxon>
        <taxon>Propionibacteriales</taxon>
        <taxon>Propionibacteriaceae</taxon>
        <taxon>Microlunatus</taxon>
    </lineage>
</organism>
<dbReference type="InterPro" id="IPR051822">
    <property type="entry name" value="Glycosyl_Hydrolase_84"/>
</dbReference>
<accession>A0ABS2RFU1</accession>
<keyword evidence="6" id="KW-1185">Reference proteome</keyword>
<gene>
    <name evidence="5" type="ORF">JOE57_000782</name>
</gene>
<comment type="similarity">
    <text evidence="3">Belongs to the glycosyl hydrolase 84 family.</text>
</comment>
<dbReference type="Gene3D" id="3.30.379.10">
    <property type="entry name" value="Chitobiase/beta-hexosaminidase domain 2-like"/>
    <property type="match status" value="1"/>
</dbReference>
<dbReference type="InterPro" id="IPR017853">
    <property type="entry name" value="GH"/>
</dbReference>
<keyword evidence="2 3" id="KW-0326">Glycosidase</keyword>
<sequence length="631" mass="68548">MAALIVVGALVLVLLQPWRTAPNASRPLLVPNPKAMDIAGPPVVLDTGVTIGVTSQTDPAALRLLRSALRSHSISVTEQRGRARASGTTILLGPISSLRHELPADADLSRSEGYLLSIAEDLIVIGGVDGAGQFYGVRTLSQLLTPDNGRLTVPQLMITDYPDLPVRGVVEGFYGSPWSQAERLDQLDYYGSVKLNTYIYAPKDDPYHRSRWREPYPHARLAELRQLVQRAADNHVHFTFALSPGLSMCFSSGTDRSTLFAKLQTMYDLGVRSFAIALDDIDYTRWHCDADASRYGTPGSGSGGRAQAELLNVIQRRFIDTHPGSRPLLTVPTEYGSVSSSAYKRSLSSRLDPRIVIMWTGVGVIPKSITRAAAEQASVVWGRKVLLWDNYPVNDFPNSAGRLLLAPYARRQAGLSASLVGIVANPMNQAAASKVALAGVADYAWTDTGYHPQRTWRWAFQQLAGGDRDTTEALLVLGDLCHLAPTSGGTWQPQAPRLKALTARVSADLDHADLSALRGYARLMEAGPALMEAHVSDQQFLSDTSDWRKAMGTWGRALDTVLDAVEARRSGQRERAQHLADQAGRLMSEARAAKVTTSKNAWSQHGPVPVKLGDGVLDTFISTTRATLARG</sequence>
<evidence type="ECO:0000256" key="2">
    <source>
        <dbReference type="ARBA" id="ARBA00023295"/>
    </source>
</evidence>
<dbReference type="PROSITE" id="PS52009">
    <property type="entry name" value="GH84"/>
    <property type="match status" value="1"/>
</dbReference>
<evidence type="ECO:0000256" key="1">
    <source>
        <dbReference type="ARBA" id="ARBA00022801"/>
    </source>
</evidence>
<dbReference type="SUPFAM" id="SSF51445">
    <property type="entry name" value="(Trans)glycosidases"/>
    <property type="match status" value="1"/>
</dbReference>
<dbReference type="InterPro" id="IPR015882">
    <property type="entry name" value="HEX_bac_N"/>
</dbReference>
<name>A0ABS2RFU1_9ACTN</name>
<dbReference type="Pfam" id="PF07555">
    <property type="entry name" value="NAGidase"/>
    <property type="match status" value="1"/>
</dbReference>
<dbReference type="EC" id="3.2.1.35" evidence="5"/>
<feature type="active site" description="Proton donor" evidence="3">
    <location>
        <position position="280"/>
    </location>
</feature>
<evidence type="ECO:0000313" key="5">
    <source>
        <dbReference type="EMBL" id="MBM7797861.1"/>
    </source>
</evidence>
<evidence type="ECO:0000313" key="6">
    <source>
        <dbReference type="Proteomes" id="UP000704762"/>
    </source>
</evidence>
<reference evidence="5 6" key="1">
    <citation type="submission" date="2021-01" db="EMBL/GenBank/DDBJ databases">
        <title>Sequencing the genomes of 1000 actinobacteria strains.</title>
        <authorList>
            <person name="Klenk H.-P."/>
        </authorList>
    </citation>
    <scope>NUCLEOTIDE SEQUENCE [LARGE SCALE GENOMIC DNA]</scope>
    <source>
        <strain evidence="5 6">DSM 18662</strain>
    </source>
</reference>
<dbReference type="Pfam" id="PF02838">
    <property type="entry name" value="Glyco_hydro_20b"/>
    <property type="match status" value="1"/>
</dbReference>
<dbReference type="InterPro" id="IPR011496">
    <property type="entry name" value="O-GlcNAcase_cat"/>
</dbReference>
<evidence type="ECO:0000259" key="4">
    <source>
        <dbReference type="PROSITE" id="PS52009"/>
    </source>
</evidence>
<dbReference type="InterPro" id="IPR029018">
    <property type="entry name" value="Hex-like_dom2"/>
</dbReference>
<feature type="domain" description="GH84" evidence="4">
    <location>
        <begin position="165"/>
        <end position="448"/>
    </location>
</feature>
<dbReference type="SUPFAM" id="SSF55545">
    <property type="entry name" value="beta-N-acetylhexosaminidase-like domain"/>
    <property type="match status" value="1"/>
</dbReference>
<dbReference type="EMBL" id="JAFBCF010000001">
    <property type="protein sequence ID" value="MBM7797861.1"/>
    <property type="molecule type" value="Genomic_DNA"/>
</dbReference>
<comment type="caution">
    <text evidence="5">The sequence shown here is derived from an EMBL/GenBank/DDBJ whole genome shotgun (WGS) entry which is preliminary data.</text>
</comment>
<keyword evidence="1 3" id="KW-0378">Hydrolase</keyword>
<dbReference type="Gene3D" id="3.20.20.80">
    <property type="entry name" value="Glycosidases"/>
    <property type="match status" value="1"/>
</dbReference>